<sequence>MARRKLKYRDVVGKQKGLSKSKKLDRKKSKPPNKYKAFTKSNKTNNGYKRKRKDVVPREPDKETVKKPKVDILASAESSSDHETDNEDYMGKLRESFGCKNKSSVAIETSESEIDDSGDEVEYETNNVEDAAYETKQDEFVNEGDSEEDSKSSIKASGKTNKSLSDEETDNETDKDMLQEEDDDDSDDETDKITLEEEESDCDNVRDPFVKHVFYELHDNLLESLQNNPVSVNRYTKFWPQLGKLFIQIPICRDISIENNAEFSISEKKSYAPPGEIPLPIDVKSVKPSELYIKTQICKNILKGNKTTDPNSEEIFTPLQAEIFSIINNYQDLYYPQRTFNNAEELRYVYCLHVVNHILKTRLKVIHHNARLSKKDEVPEEFRDQGLIRPKVLIIVPFKEAAYRIINLLTQILLPEDKGNVVNKKRFVDDYTGNELAMPKKNPRPEDYEQLFQGNSSDDFKMGITVTKNSLKLYANFYSADIIIASPLGLRRVIGAEGEQERDYDFLASIELLILDQMEIFFMQNWDHVVHIFNHMHLQPKESHGTDFSRVRTWCLNGWAKYYRQTLIFSSLVAAEINAIFNRKCLNYAGKVQVVNPVEFGSVTQVVVRNEHVFRKFNIQNPTLDLTFFVNKVLPKQRDSSMRQTLIFIPSYFDYVRVRNYFNKESIDFVQICEYTKEGKVARARDMFFHGDAHFMLYTERFHFFNRKRIKGIRHIVFYQLPVFPHFYSELCNLMQEVNMNRKVGSMLYMTITVIYSKNDAHRLSAVVGTEKAARMCQSDRDVYLLVTGD</sequence>
<keyword evidence="10" id="KW-1185">Reference proteome</keyword>
<feature type="region of interest" description="Disordered" evidence="6">
    <location>
        <begin position="1"/>
        <end position="190"/>
    </location>
</feature>
<reference evidence="9 10" key="1">
    <citation type="journal article" date="2023" name="Insect Mol. Biol.">
        <title>Genome sequencing provides insights into the evolution of gene families encoding plant cell wall-degrading enzymes in longhorned beetles.</title>
        <authorList>
            <person name="Shin N.R."/>
            <person name="Okamura Y."/>
            <person name="Kirsch R."/>
            <person name="Pauchet Y."/>
        </authorList>
    </citation>
    <scope>NUCLEOTIDE SEQUENCE [LARGE SCALE GENOMIC DNA]</scope>
    <source>
        <strain evidence="9">EAD_L_NR</strain>
    </source>
</reference>
<dbReference type="Pfam" id="PF22916">
    <property type="entry name" value="UTP25_NTPase-like"/>
    <property type="match status" value="1"/>
</dbReference>
<comment type="caution">
    <text evidence="9">The sequence shown here is derived from an EMBL/GenBank/DDBJ whole genome shotgun (WGS) entry which is preliminary data.</text>
</comment>
<dbReference type="InterPro" id="IPR053940">
    <property type="entry name" value="UTP25_NTPase-like"/>
</dbReference>
<dbReference type="GO" id="GO:0034511">
    <property type="term" value="F:U3 snoRNA binding"/>
    <property type="evidence" value="ECO:0007669"/>
    <property type="project" value="InterPro"/>
</dbReference>
<evidence type="ECO:0000256" key="5">
    <source>
        <dbReference type="ARBA" id="ARBA00032325"/>
    </source>
</evidence>
<feature type="domain" description="UTP25 NTP hydrolase-like" evidence="8">
    <location>
        <begin position="330"/>
        <end position="592"/>
    </location>
</feature>
<proteinExistence type="inferred from homology"/>
<feature type="compositionally biased region" description="Polar residues" evidence="6">
    <location>
        <begin position="153"/>
        <end position="163"/>
    </location>
</feature>
<accession>A0AAV8WFN3</accession>
<dbReference type="PANTHER" id="PTHR12933">
    <property type="entry name" value="ORF PROTEIN-RELATED"/>
    <property type="match status" value="1"/>
</dbReference>
<feature type="compositionally biased region" description="Basic and acidic residues" evidence="6">
    <location>
        <begin position="79"/>
        <end position="97"/>
    </location>
</feature>
<dbReference type="InterPro" id="IPR053939">
    <property type="entry name" value="UTP25_C"/>
</dbReference>
<evidence type="ECO:0000313" key="9">
    <source>
        <dbReference type="EMBL" id="KAJ8925388.1"/>
    </source>
</evidence>
<comment type="subcellular location">
    <subcellularLocation>
        <location evidence="1">Nucleus</location>
        <location evidence="1">Nucleolus</location>
    </subcellularLocation>
</comment>
<protein>
    <recommendedName>
        <fullName evidence="4">U3 small nucleolar RNA-associated protein 25 homolog</fullName>
    </recommendedName>
    <alternativeName>
        <fullName evidence="5">UTP25 small subunit processor component</fullName>
    </alternativeName>
</protein>
<evidence type="ECO:0000259" key="7">
    <source>
        <dbReference type="Pfam" id="PF06862"/>
    </source>
</evidence>
<evidence type="ECO:0000256" key="3">
    <source>
        <dbReference type="ARBA" id="ARBA00023242"/>
    </source>
</evidence>
<evidence type="ECO:0000313" key="10">
    <source>
        <dbReference type="Proteomes" id="UP001159042"/>
    </source>
</evidence>
<comment type="similarity">
    <text evidence="2">Belongs to the UTP25 family.</text>
</comment>
<name>A0AAV8WFN3_9CUCU</name>
<organism evidence="9 10">
    <name type="scientific">Exocentrus adspersus</name>
    <dbReference type="NCBI Taxonomy" id="1586481"/>
    <lineage>
        <taxon>Eukaryota</taxon>
        <taxon>Metazoa</taxon>
        <taxon>Ecdysozoa</taxon>
        <taxon>Arthropoda</taxon>
        <taxon>Hexapoda</taxon>
        <taxon>Insecta</taxon>
        <taxon>Pterygota</taxon>
        <taxon>Neoptera</taxon>
        <taxon>Endopterygota</taxon>
        <taxon>Coleoptera</taxon>
        <taxon>Polyphaga</taxon>
        <taxon>Cucujiformia</taxon>
        <taxon>Chrysomeloidea</taxon>
        <taxon>Cerambycidae</taxon>
        <taxon>Lamiinae</taxon>
        <taxon>Acanthocinini</taxon>
        <taxon>Exocentrus</taxon>
    </lineage>
</organism>
<feature type="compositionally biased region" description="Basic and acidic residues" evidence="6">
    <location>
        <begin position="54"/>
        <end position="70"/>
    </location>
</feature>
<evidence type="ECO:0000256" key="1">
    <source>
        <dbReference type="ARBA" id="ARBA00004604"/>
    </source>
</evidence>
<dbReference type="GO" id="GO:0032040">
    <property type="term" value="C:small-subunit processome"/>
    <property type="evidence" value="ECO:0007669"/>
    <property type="project" value="TreeGrafter"/>
</dbReference>
<dbReference type="GO" id="GO:0019843">
    <property type="term" value="F:rRNA binding"/>
    <property type="evidence" value="ECO:0007669"/>
    <property type="project" value="TreeGrafter"/>
</dbReference>
<feature type="compositionally biased region" description="Acidic residues" evidence="6">
    <location>
        <begin position="179"/>
        <end position="190"/>
    </location>
</feature>
<evidence type="ECO:0000256" key="2">
    <source>
        <dbReference type="ARBA" id="ARBA00009223"/>
    </source>
</evidence>
<dbReference type="Proteomes" id="UP001159042">
    <property type="component" value="Unassembled WGS sequence"/>
</dbReference>
<dbReference type="Pfam" id="PF06862">
    <property type="entry name" value="Utp25_C"/>
    <property type="match status" value="1"/>
</dbReference>
<feature type="compositionally biased region" description="Acidic residues" evidence="6">
    <location>
        <begin position="110"/>
        <end position="123"/>
    </location>
</feature>
<dbReference type="AlphaFoldDB" id="A0AAV8WFN3"/>
<dbReference type="InterPro" id="IPR010678">
    <property type="entry name" value="UTP25"/>
</dbReference>
<dbReference type="GO" id="GO:0000462">
    <property type="term" value="P:maturation of SSU-rRNA from tricistronic rRNA transcript (SSU-rRNA, 5.8S rRNA, LSU-rRNA)"/>
    <property type="evidence" value="ECO:0007669"/>
    <property type="project" value="TreeGrafter"/>
</dbReference>
<feature type="domain" description="UTP25 C-terminal" evidence="7">
    <location>
        <begin position="603"/>
        <end position="785"/>
    </location>
</feature>
<dbReference type="EMBL" id="JANEYG010000001">
    <property type="protein sequence ID" value="KAJ8925388.1"/>
    <property type="molecule type" value="Genomic_DNA"/>
</dbReference>
<evidence type="ECO:0000256" key="4">
    <source>
        <dbReference type="ARBA" id="ARBA00024421"/>
    </source>
</evidence>
<keyword evidence="3" id="KW-0539">Nucleus</keyword>
<evidence type="ECO:0000259" key="8">
    <source>
        <dbReference type="Pfam" id="PF22916"/>
    </source>
</evidence>
<dbReference type="PANTHER" id="PTHR12933:SF0">
    <property type="entry name" value="U3 SMALL NUCLEOLAR RNA-ASSOCIATED PROTEIN 25 HOMOLOG"/>
    <property type="match status" value="1"/>
</dbReference>
<evidence type="ECO:0000256" key="6">
    <source>
        <dbReference type="SAM" id="MobiDB-lite"/>
    </source>
</evidence>
<dbReference type="Gene3D" id="3.40.50.300">
    <property type="entry name" value="P-loop containing nucleotide triphosphate hydrolases"/>
    <property type="match status" value="1"/>
</dbReference>
<feature type="compositionally biased region" description="Basic residues" evidence="6">
    <location>
        <begin position="17"/>
        <end position="33"/>
    </location>
</feature>
<gene>
    <name evidence="9" type="ORF">NQ315_009220</name>
</gene>
<dbReference type="InterPro" id="IPR027417">
    <property type="entry name" value="P-loop_NTPase"/>
</dbReference>